<feature type="active site" description="Charge relay system" evidence="7">
    <location>
        <position position="387"/>
    </location>
</feature>
<feature type="chain" id="PRO_5040297257" description="Lipase" evidence="8">
    <location>
        <begin position="31"/>
        <end position="412"/>
    </location>
</feature>
<accession>A0A9P0YMJ8</accession>
<keyword evidence="3 6" id="KW-0442">Lipid degradation</keyword>
<dbReference type="GO" id="GO:0016042">
    <property type="term" value="P:lipid catabolic process"/>
    <property type="evidence" value="ECO:0007669"/>
    <property type="project" value="UniProtKB-KW"/>
</dbReference>
<feature type="domain" description="AB hydrolase-1" evidence="9">
    <location>
        <begin position="114"/>
        <end position="231"/>
    </location>
</feature>
<keyword evidence="12" id="KW-1185">Reference proteome</keyword>
<feature type="signal peptide" evidence="8">
    <location>
        <begin position="1"/>
        <end position="30"/>
    </location>
</feature>
<keyword evidence="6" id="KW-0378">Hydrolase</keyword>
<feature type="domain" description="Partial AB-hydrolase lipase" evidence="10">
    <location>
        <begin position="50"/>
        <end position="109"/>
    </location>
</feature>
<evidence type="ECO:0000256" key="2">
    <source>
        <dbReference type="ARBA" id="ARBA00022729"/>
    </source>
</evidence>
<organism evidence="11 12">
    <name type="scientific">Cuscuta europaea</name>
    <name type="common">European dodder</name>
    <dbReference type="NCBI Taxonomy" id="41803"/>
    <lineage>
        <taxon>Eukaryota</taxon>
        <taxon>Viridiplantae</taxon>
        <taxon>Streptophyta</taxon>
        <taxon>Embryophyta</taxon>
        <taxon>Tracheophyta</taxon>
        <taxon>Spermatophyta</taxon>
        <taxon>Magnoliopsida</taxon>
        <taxon>eudicotyledons</taxon>
        <taxon>Gunneridae</taxon>
        <taxon>Pentapetalae</taxon>
        <taxon>asterids</taxon>
        <taxon>lamiids</taxon>
        <taxon>Solanales</taxon>
        <taxon>Convolvulaceae</taxon>
        <taxon>Cuscuteae</taxon>
        <taxon>Cuscuta</taxon>
        <taxon>Cuscuta subgen. Cuscuta</taxon>
    </lineage>
</organism>
<evidence type="ECO:0000256" key="7">
    <source>
        <dbReference type="PIRSR" id="PIRSR000862-1"/>
    </source>
</evidence>
<evidence type="ECO:0000313" key="11">
    <source>
        <dbReference type="EMBL" id="CAH9068732.1"/>
    </source>
</evidence>
<dbReference type="OrthoDB" id="9974421at2759"/>
<reference evidence="11" key="1">
    <citation type="submission" date="2022-07" db="EMBL/GenBank/DDBJ databases">
        <authorList>
            <person name="Macas J."/>
            <person name="Novak P."/>
            <person name="Neumann P."/>
        </authorList>
    </citation>
    <scope>NUCLEOTIDE SEQUENCE</scope>
</reference>
<gene>
    <name evidence="11" type="ORF">CEURO_LOCUS2926</name>
</gene>
<dbReference type="InterPro" id="IPR006693">
    <property type="entry name" value="AB_hydrolase_lipase"/>
</dbReference>
<comment type="similarity">
    <text evidence="1 6">Belongs to the AB hydrolase superfamily. Lipase family.</text>
</comment>
<evidence type="ECO:0000256" key="6">
    <source>
        <dbReference type="PIRNR" id="PIRNR000862"/>
    </source>
</evidence>
<evidence type="ECO:0000256" key="1">
    <source>
        <dbReference type="ARBA" id="ARBA00010701"/>
    </source>
</evidence>
<dbReference type="Pfam" id="PF04083">
    <property type="entry name" value="Abhydro_lipase"/>
    <property type="match status" value="1"/>
</dbReference>
<dbReference type="Proteomes" id="UP001152484">
    <property type="component" value="Unassembled WGS sequence"/>
</dbReference>
<evidence type="ECO:0000259" key="9">
    <source>
        <dbReference type="Pfam" id="PF00561"/>
    </source>
</evidence>
<proteinExistence type="inferred from homology"/>
<dbReference type="InterPro" id="IPR029058">
    <property type="entry name" value="AB_hydrolase_fold"/>
</dbReference>
<keyword evidence="5" id="KW-0325">Glycoprotein</keyword>
<dbReference type="SUPFAM" id="SSF53474">
    <property type="entry name" value="alpha/beta-Hydrolases"/>
    <property type="match status" value="1"/>
</dbReference>
<dbReference type="InterPro" id="IPR000073">
    <property type="entry name" value="AB_hydrolase_1"/>
</dbReference>
<dbReference type="Pfam" id="PF00561">
    <property type="entry name" value="Abhydrolase_1"/>
    <property type="match status" value="1"/>
</dbReference>
<name>A0A9P0YMJ8_CUSEU</name>
<keyword evidence="2 8" id="KW-0732">Signal</keyword>
<feature type="active site" description="Nucleophile" evidence="7">
    <location>
        <position position="184"/>
    </location>
</feature>
<dbReference type="FunFam" id="3.40.50.1820:FF:000126">
    <property type="entry name" value="Lipase"/>
    <property type="match status" value="1"/>
</dbReference>
<evidence type="ECO:0000256" key="4">
    <source>
        <dbReference type="ARBA" id="ARBA00023098"/>
    </source>
</evidence>
<evidence type="ECO:0000313" key="12">
    <source>
        <dbReference type="Proteomes" id="UP001152484"/>
    </source>
</evidence>
<dbReference type="PANTHER" id="PTHR11005">
    <property type="entry name" value="LYSOSOMAL ACID LIPASE-RELATED"/>
    <property type="match status" value="1"/>
</dbReference>
<feature type="active site" description="Charge relay system" evidence="7">
    <location>
        <position position="354"/>
    </location>
</feature>
<dbReference type="EMBL" id="CAMAPE010000005">
    <property type="protein sequence ID" value="CAH9068732.1"/>
    <property type="molecule type" value="Genomic_DNA"/>
</dbReference>
<evidence type="ECO:0000256" key="5">
    <source>
        <dbReference type="ARBA" id="ARBA00023180"/>
    </source>
</evidence>
<dbReference type="PIRSF" id="PIRSF000862">
    <property type="entry name" value="Steryl_ester_lip"/>
    <property type="match status" value="1"/>
</dbReference>
<evidence type="ECO:0000259" key="10">
    <source>
        <dbReference type="Pfam" id="PF04083"/>
    </source>
</evidence>
<protein>
    <recommendedName>
        <fullName evidence="6">Lipase</fullName>
    </recommendedName>
</protein>
<evidence type="ECO:0000256" key="3">
    <source>
        <dbReference type="ARBA" id="ARBA00022963"/>
    </source>
</evidence>
<sequence>MANRNRRSLRLTVLGSIALLLLIVGPELMGSSRLPTTLVAPAQSGVCASVVSPYGYECQEYEATTKDGYILSVQRIPAGRDGKSGDGGGGPVLLQHGVLVDGTTWLLNGPQQSLAFILADAGFDVWISNLRGTTHSRRHVTLYANSDRKYWEWTWDDLVEQDLPTIVNLVFDTTGQKVHYIGHSMGTLIALASLSEGKMVDMVKSATLLSPIAYLSHMATAIAFFAANSFIGEIIGAFGFAEFNPKDKFVTEILRAKCFRAPDGINCNDLMTIFTGKNCCLNNSNFELFLEYEPQPTSTKNLVHMAQTVRSRILAKYDYALKNNEHYGQPRPPIYNLTNIPLDIPIFISYGGQDALSDVKDVQNLLDYLKSHNNFKMHVLYIKEYAHADFIMGITAKDLVYNKIVDFFTNLD</sequence>
<dbReference type="Gene3D" id="3.40.50.1820">
    <property type="entry name" value="alpha/beta hydrolase"/>
    <property type="match status" value="1"/>
</dbReference>
<evidence type="ECO:0000256" key="8">
    <source>
        <dbReference type="SAM" id="SignalP"/>
    </source>
</evidence>
<dbReference type="InterPro" id="IPR025483">
    <property type="entry name" value="Lipase_euk"/>
</dbReference>
<dbReference type="AlphaFoldDB" id="A0A9P0YMJ8"/>
<comment type="caution">
    <text evidence="11">The sequence shown here is derived from an EMBL/GenBank/DDBJ whole genome shotgun (WGS) entry which is preliminary data.</text>
</comment>
<keyword evidence="4" id="KW-0443">Lipid metabolism</keyword>
<dbReference type="GO" id="GO:0016788">
    <property type="term" value="F:hydrolase activity, acting on ester bonds"/>
    <property type="evidence" value="ECO:0007669"/>
    <property type="project" value="InterPro"/>
</dbReference>